<reference evidence="3 4" key="1">
    <citation type="journal article" date="2010" name="Nature">
        <title>Nitrite-driven anaerobic methane oxidation by oxygenic bacteria.</title>
        <authorList>
            <person name="Ettwig K.F."/>
            <person name="Butler M.K."/>
            <person name="Le Paslier D."/>
            <person name="Pelletier E."/>
            <person name="Mangenot S."/>
            <person name="Kuypers M.M.M."/>
            <person name="Schreiber F."/>
            <person name="Dutilh B.E."/>
            <person name="Zedelius J."/>
            <person name="de Beer D."/>
            <person name="Gloerich J."/>
            <person name="Wessels H.J.C.T."/>
            <person name="van Allen T."/>
            <person name="Luesken F."/>
            <person name="Wu M."/>
            <person name="van de Pas-Schoonen K.T."/>
            <person name="Op den Camp H.J.M."/>
            <person name="Janssen-Megens E.M."/>
            <person name="Francoijs K-J."/>
            <person name="Stunnenberg H."/>
            <person name="Weissenbach J."/>
            <person name="Jetten M.S.M."/>
            <person name="Strous M."/>
        </authorList>
    </citation>
    <scope>NUCLEOTIDE SEQUENCE [LARGE SCALE GENOMIC DNA]</scope>
</reference>
<dbReference type="Pfam" id="PF13439">
    <property type="entry name" value="Glyco_transf_4"/>
    <property type="match status" value="1"/>
</dbReference>
<name>D5MLZ9_METO1</name>
<dbReference type="AlphaFoldDB" id="D5MLZ9"/>
<dbReference type="PANTHER" id="PTHR45947">
    <property type="entry name" value="SULFOQUINOVOSYL TRANSFERASE SQD2"/>
    <property type="match status" value="1"/>
</dbReference>
<dbReference type="PATRIC" id="fig|671143.5.peg.2615"/>
<dbReference type="SUPFAM" id="SSF53756">
    <property type="entry name" value="UDP-Glycosyltransferase/glycogen phosphorylase"/>
    <property type="match status" value="1"/>
</dbReference>
<feature type="domain" description="Glycosyltransferase subfamily 4-like N-terminal" evidence="2">
    <location>
        <begin position="14"/>
        <end position="175"/>
    </location>
</feature>
<proteinExistence type="predicted"/>
<organism evidence="3 4">
    <name type="scientific">Methylomirabilis oxygeniifera</name>
    <dbReference type="NCBI Taxonomy" id="671143"/>
    <lineage>
        <taxon>Bacteria</taxon>
        <taxon>Candidatus Methylomirabilota</taxon>
        <taxon>Candidatus Methylomirabilia</taxon>
        <taxon>Candidatus Methylomirabilales</taxon>
        <taxon>Candidatus Methylomirabilaceae</taxon>
        <taxon>Candidatus Methylomirabilis</taxon>
    </lineage>
</organism>
<feature type="domain" description="Glycosyl transferase family 1" evidence="1">
    <location>
        <begin position="183"/>
        <end position="344"/>
    </location>
</feature>
<dbReference type="InterPro" id="IPR001296">
    <property type="entry name" value="Glyco_trans_1"/>
</dbReference>
<accession>D5MLZ9</accession>
<dbReference type="Gene3D" id="3.40.50.2000">
    <property type="entry name" value="Glycogen Phosphorylase B"/>
    <property type="match status" value="2"/>
</dbReference>
<evidence type="ECO:0000259" key="1">
    <source>
        <dbReference type="Pfam" id="PF00534"/>
    </source>
</evidence>
<dbReference type="Pfam" id="PF00534">
    <property type="entry name" value="Glycos_transf_1"/>
    <property type="match status" value="1"/>
</dbReference>
<dbReference type="CDD" id="cd03801">
    <property type="entry name" value="GT4_PimA-like"/>
    <property type="match status" value="1"/>
</dbReference>
<dbReference type="HOGENOM" id="CLU_009583_2_5_0"/>
<dbReference type="KEGG" id="mox:DAMO_2983"/>
<sequence>MRVMYWSEKFWPYIGGVEVIATRLVQAFRTRGHEVIVVTAHDGLSLPDEDHYKGIPVFRFPFFEALAPSGLRQLIEVRQRVASLKQHFKPDVIHINFSGPTVFFHLATATTYSAPVLLTKHASFPIHVTGRDTLVEQALRNADWVTANSAAVLAESRRQVPEIIPRSSLIYNAMDVPAVSPEPLPHGAPRLLCLGRLSEEKGFDLALEAFALLRDAFPRARLIIAGNGPARPALERQTAELGLAESVDFIGWVAPHKVPGLMNTTTVVVMPSRREGFGLVALEAALMARPIVATRVGGLPEVVAHNETGLLVEPDDSKALAEAISALIIDRNMAAQMGQAGRRWARKMFCWERCVDAYAALYGELTREAIHVDVAKSLSPQ</sequence>
<dbReference type="eggNOG" id="COG0438">
    <property type="taxonomic scope" value="Bacteria"/>
</dbReference>
<dbReference type="InterPro" id="IPR050194">
    <property type="entry name" value="Glycosyltransferase_grp1"/>
</dbReference>
<evidence type="ECO:0000313" key="4">
    <source>
        <dbReference type="Proteomes" id="UP000006898"/>
    </source>
</evidence>
<dbReference type="CAZy" id="GT4">
    <property type="family name" value="Glycosyltransferase Family 4"/>
</dbReference>
<evidence type="ECO:0000313" key="3">
    <source>
        <dbReference type="EMBL" id="CBE70056.1"/>
    </source>
</evidence>
<dbReference type="Proteomes" id="UP000006898">
    <property type="component" value="Chromosome"/>
</dbReference>
<keyword evidence="3" id="KW-0808">Transferase</keyword>
<dbReference type="GO" id="GO:0016757">
    <property type="term" value="F:glycosyltransferase activity"/>
    <property type="evidence" value="ECO:0007669"/>
    <property type="project" value="InterPro"/>
</dbReference>
<evidence type="ECO:0000259" key="2">
    <source>
        <dbReference type="Pfam" id="PF13439"/>
    </source>
</evidence>
<dbReference type="InterPro" id="IPR028098">
    <property type="entry name" value="Glyco_trans_4-like_N"/>
</dbReference>
<dbReference type="STRING" id="671143.DAMO_2983"/>
<gene>
    <name evidence="3" type="ORF">DAMO_2983</name>
</gene>
<dbReference type="PANTHER" id="PTHR45947:SF3">
    <property type="entry name" value="SULFOQUINOVOSYL TRANSFERASE SQD2"/>
    <property type="match status" value="1"/>
</dbReference>
<dbReference type="EMBL" id="FP565575">
    <property type="protein sequence ID" value="CBE70056.1"/>
    <property type="molecule type" value="Genomic_DNA"/>
</dbReference>
<protein>
    <submittedName>
        <fullName evidence="3">Putative glycosyltransferase, group 1</fullName>
    </submittedName>
</protein>